<evidence type="ECO:0000256" key="3">
    <source>
        <dbReference type="ARBA" id="ARBA00022705"/>
    </source>
</evidence>
<feature type="region of interest" description="Disordered" evidence="8">
    <location>
        <begin position="21"/>
        <end position="42"/>
    </location>
</feature>
<dbReference type="GO" id="GO:0003688">
    <property type="term" value="F:DNA replication origin binding"/>
    <property type="evidence" value="ECO:0007669"/>
    <property type="project" value="TreeGrafter"/>
</dbReference>
<dbReference type="EMBL" id="CM010720">
    <property type="protein sequence ID" value="RZC66730.1"/>
    <property type="molecule type" value="Genomic_DNA"/>
</dbReference>
<evidence type="ECO:0000313" key="11">
    <source>
        <dbReference type="EMBL" id="RZC66730.1"/>
    </source>
</evidence>
<dbReference type="PANTHER" id="PTHR13454">
    <property type="entry name" value="PROTEIN MCM10 HOMOLOG"/>
    <property type="match status" value="1"/>
</dbReference>
<feature type="domain" description="Zinc finger Mcm10/DnaG-type" evidence="9">
    <location>
        <begin position="213"/>
        <end position="257"/>
    </location>
</feature>
<dbReference type="GO" id="GO:0008270">
    <property type="term" value="F:zinc ion binding"/>
    <property type="evidence" value="ECO:0007669"/>
    <property type="project" value="UniProtKB-KW"/>
</dbReference>
<accession>A0A4Y7K317</accession>
<dbReference type="AlphaFoldDB" id="A0A4Y7K317"/>
<dbReference type="PANTHER" id="PTHR13454:SF11">
    <property type="entry name" value="PROTEIN MCM10 HOMOLOG"/>
    <property type="match status" value="1"/>
</dbReference>
<dbReference type="Proteomes" id="UP000316621">
    <property type="component" value="Chromosome 6"/>
</dbReference>
<evidence type="ECO:0000256" key="7">
    <source>
        <dbReference type="ARBA" id="ARBA00023242"/>
    </source>
</evidence>
<keyword evidence="4" id="KW-0479">Metal-binding</keyword>
<comment type="subcellular location">
    <subcellularLocation>
        <location evidence="1">Nucleus</location>
    </subcellularLocation>
</comment>
<dbReference type="Gramene" id="RZC66730">
    <property type="protein sequence ID" value="RZC66730"/>
    <property type="gene ID" value="C5167_010423"/>
</dbReference>
<evidence type="ECO:0000259" key="10">
    <source>
        <dbReference type="Pfam" id="PF22379"/>
    </source>
</evidence>
<evidence type="ECO:0000256" key="1">
    <source>
        <dbReference type="ARBA" id="ARBA00004123"/>
    </source>
</evidence>
<dbReference type="Pfam" id="PF09329">
    <property type="entry name" value="zf-primase"/>
    <property type="match status" value="1"/>
</dbReference>
<dbReference type="OrthoDB" id="273123at2759"/>
<feature type="compositionally biased region" description="Polar residues" evidence="8">
    <location>
        <begin position="27"/>
        <end position="42"/>
    </location>
</feature>
<keyword evidence="7" id="KW-0539">Nucleus</keyword>
<name>A0A4Y7K317_PAPSO</name>
<dbReference type="GO" id="GO:0043596">
    <property type="term" value="C:nuclear replication fork"/>
    <property type="evidence" value="ECO:0007669"/>
    <property type="project" value="TreeGrafter"/>
</dbReference>
<evidence type="ECO:0000259" key="9">
    <source>
        <dbReference type="Pfam" id="PF09329"/>
    </source>
</evidence>
<dbReference type="Gene3D" id="2.40.50.140">
    <property type="entry name" value="Nucleic acid-binding proteins"/>
    <property type="match status" value="1"/>
</dbReference>
<evidence type="ECO:0000256" key="8">
    <source>
        <dbReference type="SAM" id="MobiDB-lite"/>
    </source>
</evidence>
<dbReference type="InterPro" id="IPR055065">
    <property type="entry name" value="OB_MCM10"/>
</dbReference>
<proteinExistence type="inferred from homology"/>
<sequence>MSTNQEDLDLLLSLDDDKVLETPPASPSTYLSDHGSPRQQLRNSDMYIFKDSVKDYLETEPPVAKKAAPKLNRSKTSIDGDVEKFSGFRIKNLLVSPEELSNHLSDIRFVRLPAIRNLIVGDSIAGSWATIGVLSEKGAPKLSSNGTHYCIWKIGCLDEKTLSVFMFGDAYITFSKEHVGTVFALFNSKVRKDNEGSGFSLSIFSAGQILKLGTSVDFGVCKGQRKDGVACTMAIDKRQGVYCKFHTSNASQKYTVSRGELKGGNLKTGFRSSYQPEGVYMVDPFKRGNTKKTVQPLKVLSVDGLKKALSKAGKVTTNAHSQGIRFLTHVTVKDKPIEQNGGSLTSNNQQKDIKFKGLSSITKSSPNATIRKDQPGAKRTKTEKYPIPPIRKDQPEVKRMKTEKPKEKMIEIDIFSSDEE</sequence>
<dbReference type="FunFam" id="2.40.50.140:FF:000174">
    <property type="entry name" value="DNA replication licensing factor mcm10"/>
    <property type="match status" value="1"/>
</dbReference>
<protein>
    <submittedName>
        <fullName evidence="11">Uncharacterized protein</fullName>
    </submittedName>
</protein>
<feature type="domain" description="MCM10 OB-fold" evidence="10">
    <location>
        <begin position="84"/>
        <end position="210"/>
    </location>
</feature>
<evidence type="ECO:0000256" key="6">
    <source>
        <dbReference type="ARBA" id="ARBA00022833"/>
    </source>
</evidence>
<evidence type="ECO:0000256" key="5">
    <source>
        <dbReference type="ARBA" id="ARBA00022771"/>
    </source>
</evidence>
<dbReference type="GO" id="GO:0006270">
    <property type="term" value="P:DNA replication initiation"/>
    <property type="evidence" value="ECO:0007669"/>
    <property type="project" value="InterPro"/>
</dbReference>
<dbReference type="GO" id="GO:0003697">
    <property type="term" value="F:single-stranded DNA binding"/>
    <property type="evidence" value="ECO:0007669"/>
    <property type="project" value="InterPro"/>
</dbReference>
<gene>
    <name evidence="11" type="ORF">C5167_010423</name>
</gene>
<keyword evidence="5" id="KW-0863">Zinc-finger</keyword>
<dbReference type="OMA" id="EYSIWKM"/>
<dbReference type="InterPro" id="IPR040184">
    <property type="entry name" value="Mcm10"/>
</dbReference>
<keyword evidence="12" id="KW-1185">Reference proteome</keyword>
<feature type="compositionally biased region" description="Basic and acidic residues" evidence="8">
    <location>
        <begin position="370"/>
        <end position="411"/>
    </location>
</feature>
<dbReference type="STRING" id="3469.A0A4Y7K317"/>
<evidence type="ECO:0000256" key="2">
    <source>
        <dbReference type="ARBA" id="ARBA00009679"/>
    </source>
</evidence>
<dbReference type="InterPro" id="IPR015408">
    <property type="entry name" value="Znf_Mcm10/DnaG"/>
</dbReference>
<reference evidence="11 12" key="1">
    <citation type="journal article" date="2018" name="Science">
        <title>The opium poppy genome and morphinan production.</title>
        <authorList>
            <person name="Guo L."/>
            <person name="Winzer T."/>
            <person name="Yang X."/>
            <person name="Li Y."/>
            <person name="Ning Z."/>
            <person name="He Z."/>
            <person name="Teodor R."/>
            <person name="Lu Y."/>
            <person name="Bowser T.A."/>
            <person name="Graham I.A."/>
            <person name="Ye K."/>
        </authorList>
    </citation>
    <scope>NUCLEOTIDE SEQUENCE [LARGE SCALE GENOMIC DNA]</scope>
    <source>
        <strain evidence="12">cv. HN1</strain>
        <tissue evidence="11">Leaves</tissue>
    </source>
</reference>
<dbReference type="Pfam" id="PF22379">
    <property type="entry name" value="OB_MCM10"/>
    <property type="match status" value="1"/>
</dbReference>
<feature type="region of interest" description="Disordered" evidence="8">
    <location>
        <begin position="360"/>
        <end position="420"/>
    </location>
</feature>
<comment type="similarity">
    <text evidence="2">Belongs to the MCM10 family.</text>
</comment>
<evidence type="ECO:0000256" key="4">
    <source>
        <dbReference type="ARBA" id="ARBA00022723"/>
    </source>
</evidence>
<keyword evidence="3" id="KW-0235">DNA replication</keyword>
<keyword evidence="6" id="KW-0862">Zinc</keyword>
<dbReference type="InterPro" id="IPR012340">
    <property type="entry name" value="NA-bd_OB-fold"/>
</dbReference>
<evidence type="ECO:0000313" key="12">
    <source>
        <dbReference type="Proteomes" id="UP000316621"/>
    </source>
</evidence>
<organism evidence="11 12">
    <name type="scientific">Papaver somniferum</name>
    <name type="common">Opium poppy</name>
    <dbReference type="NCBI Taxonomy" id="3469"/>
    <lineage>
        <taxon>Eukaryota</taxon>
        <taxon>Viridiplantae</taxon>
        <taxon>Streptophyta</taxon>
        <taxon>Embryophyta</taxon>
        <taxon>Tracheophyta</taxon>
        <taxon>Spermatophyta</taxon>
        <taxon>Magnoliopsida</taxon>
        <taxon>Ranunculales</taxon>
        <taxon>Papaveraceae</taxon>
        <taxon>Papaveroideae</taxon>
        <taxon>Papaver</taxon>
    </lineage>
</organism>